<dbReference type="Gene3D" id="1.20.120.530">
    <property type="entry name" value="GntR ligand-binding domain-like"/>
    <property type="match status" value="1"/>
</dbReference>
<dbReference type="EMBL" id="PNRE01000100">
    <property type="protein sequence ID" value="PMR67151.1"/>
    <property type="molecule type" value="Genomic_DNA"/>
</dbReference>
<reference evidence="5 6" key="1">
    <citation type="submission" date="2018-01" db="EMBL/GenBank/DDBJ databases">
        <title>Halomonas endophytica sp. nov., isolated from storage liquid in the stems of Populus euphratica.</title>
        <authorList>
            <person name="Chen C."/>
        </authorList>
    </citation>
    <scope>NUCLEOTIDE SEQUENCE [LARGE SCALE GENOMIC DNA]</scope>
    <source>
        <strain evidence="5 6">DSM 26881</strain>
    </source>
</reference>
<dbReference type="AlphaFoldDB" id="A0A2N7TG38"/>
<evidence type="ECO:0000256" key="2">
    <source>
        <dbReference type="ARBA" id="ARBA00023125"/>
    </source>
</evidence>
<dbReference type="InterPro" id="IPR008920">
    <property type="entry name" value="TF_FadR/GntR_C"/>
</dbReference>
<protein>
    <submittedName>
        <fullName evidence="5">GntR family transcriptional regulator</fullName>
    </submittedName>
</protein>
<dbReference type="Pfam" id="PF07729">
    <property type="entry name" value="FCD"/>
    <property type="match status" value="1"/>
</dbReference>
<dbReference type="PANTHER" id="PTHR43537">
    <property type="entry name" value="TRANSCRIPTIONAL REGULATOR, GNTR FAMILY"/>
    <property type="match status" value="1"/>
</dbReference>
<dbReference type="Gene3D" id="1.10.10.10">
    <property type="entry name" value="Winged helix-like DNA-binding domain superfamily/Winged helix DNA-binding domain"/>
    <property type="match status" value="1"/>
</dbReference>
<dbReference type="InterPro" id="IPR036388">
    <property type="entry name" value="WH-like_DNA-bd_sf"/>
</dbReference>
<dbReference type="GO" id="GO:0003700">
    <property type="term" value="F:DNA-binding transcription factor activity"/>
    <property type="evidence" value="ECO:0007669"/>
    <property type="project" value="InterPro"/>
</dbReference>
<evidence type="ECO:0000313" key="5">
    <source>
        <dbReference type="EMBL" id="PMR67151.1"/>
    </source>
</evidence>
<keyword evidence="3" id="KW-0804">Transcription</keyword>
<evidence type="ECO:0000259" key="4">
    <source>
        <dbReference type="PROSITE" id="PS50949"/>
    </source>
</evidence>
<dbReference type="CDD" id="cd07377">
    <property type="entry name" value="WHTH_GntR"/>
    <property type="match status" value="1"/>
</dbReference>
<name>A0A2N7TG38_9GAMM</name>
<dbReference type="SMART" id="SM00895">
    <property type="entry name" value="FCD"/>
    <property type="match status" value="1"/>
</dbReference>
<dbReference type="InterPro" id="IPR011711">
    <property type="entry name" value="GntR_C"/>
</dbReference>
<dbReference type="PROSITE" id="PS50949">
    <property type="entry name" value="HTH_GNTR"/>
    <property type="match status" value="1"/>
</dbReference>
<sequence length="237" mass="27072">MASTTKRHGGRYVYETLRRKILTLDLKPGSPLDEVSLAESFNLSRSPIRDALARLHSEGLVTVLSNRSVIVKPIDFEGLPRYLDALDLVQRAVTRLAAGLRSDAELDEIRRKNQEYMAAVEASDFGMMSEKNKEFHLCVSRAGGNPYLTQYYENLLDEGQRLIHLQLNFIISDLSRTIGNDHEDIITAIADRDMSKAEEAAHEHTELFRKRFIDYLNKSHVTELKLDWIGKREELEA</sequence>
<dbReference type="RefSeq" id="WP_102629812.1">
    <property type="nucleotide sequence ID" value="NZ_PDOH01000049.1"/>
</dbReference>
<organism evidence="5 6">
    <name type="scientific">Halomonas heilongjiangensis</name>
    <dbReference type="NCBI Taxonomy" id="1387883"/>
    <lineage>
        <taxon>Bacteria</taxon>
        <taxon>Pseudomonadati</taxon>
        <taxon>Pseudomonadota</taxon>
        <taxon>Gammaproteobacteria</taxon>
        <taxon>Oceanospirillales</taxon>
        <taxon>Halomonadaceae</taxon>
        <taxon>Halomonas</taxon>
    </lineage>
</organism>
<dbReference type="InterPro" id="IPR036390">
    <property type="entry name" value="WH_DNA-bd_sf"/>
</dbReference>
<dbReference type="Pfam" id="PF00392">
    <property type="entry name" value="GntR"/>
    <property type="match status" value="1"/>
</dbReference>
<accession>A0A2N7TG38</accession>
<evidence type="ECO:0000256" key="3">
    <source>
        <dbReference type="ARBA" id="ARBA00023163"/>
    </source>
</evidence>
<keyword evidence="1" id="KW-0805">Transcription regulation</keyword>
<dbReference type="SUPFAM" id="SSF48008">
    <property type="entry name" value="GntR ligand-binding domain-like"/>
    <property type="match status" value="1"/>
</dbReference>
<dbReference type="OrthoDB" id="9799812at2"/>
<dbReference type="Proteomes" id="UP000235346">
    <property type="component" value="Unassembled WGS sequence"/>
</dbReference>
<comment type="caution">
    <text evidence="5">The sequence shown here is derived from an EMBL/GenBank/DDBJ whole genome shotgun (WGS) entry which is preliminary data.</text>
</comment>
<dbReference type="SUPFAM" id="SSF46785">
    <property type="entry name" value="Winged helix' DNA-binding domain"/>
    <property type="match status" value="1"/>
</dbReference>
<feature type="domain" description="HTH gntR-type" evidence="4">
    <location>
        <begin position="7"/>
        <end position="74"/>
    </location>
</feature>
<dbReference type="PANTHER" id="PTHR43537:SF45">
    <property type="entry name" value="GNTR FAMILY REGULATORY PROTEIN"/>
    <property type="match status" value="1"/>
</dbReference>
<evidence type="ECO:0000313" key="6">
    <source>
        <dbReference type="Proteomes" id="UP000235346"/>
    </source>
</evidence>
<evidence type="ECO:0000256" key="1">
    <source>
        <dbReference type="ARBA" id="ARBA00023015"/>
    </source>
</evidence>
<proteinExistence type="predicted"/>
<gene>
    <name evidence="5" type="ORF">C1H66_20975</name>
</gene>
<dbReference type="GO" id="GO:0003677">
    <property type="term" value="F:DNA binding"/>
    <property type="evidence" value="ECO:0007669"/>
    <property type="project" value="UniProtKB-KW"/>
</dbReference>
<dbReference type="InterPro" id="IPR000524">
    <property type="entry name" value="Tscrpt_reg_HTH_GntR"/>
</dbReference>
<keyword evidence="6" id="KW-1185">Reference proteome</keyword>
<keyword evidence="2" id="KW-0238">DNA-binding</keyword>
<dbReference type="SMART" id="SM00345">
    <property type="entry name" value="HTH_GNTR"/>
    <property type="match status" value="1"/>
</dbReference>